<keyword evidence="2" id="KW-1185">Reference proteome</keyword>
<dbReference type="AlphaFoldDB" id="A0A392SAT6"/>
<comment type="caution">
    <text evidence="1">The sequence shown here is derived from an EMBL/GenBank/DDBJ whole genome shotgun (WGS) entry which is preliminary data.</text>
</comment>
<evidence type="ECO:0000313" key="1">
    <source>
        <dbReference type="EMBL" id="MCI44966.1"/>
    </source>
</evidence>
<evidence type="ECO:0000313" key="2">
    <source>
        <dbReference type="Proteomes" id="UP000265520"/>
    </source>
</evidence>
<dbReference type="Proteomes" id="UP000265520">
    <property type="component" value="Unassembled WGS sequence"/>
</dbReference>
<protein>
    <submittedName>
        <fullName evidence="1">Putative ribonuclease H protein</fullName>
    </submittedName>
</protein>
<organism evidence="1 2">
    <name type="scientific">Trifolium medium</name>
    <dbReference type="NCBI Taxonomy" id="97028"/>
    <lineage>
        <taxon>Eukaryota</taxon>
        <taxon>Viridiplantae</taxon>
        <taxon>Streptophyta</taxon>
        <taxon>Embryophyta</taxon>
        <taxon>Tracheophyta</taxon>
        <taxon>Spermatophyta</taxon>
        <taxon>Magnoliopsida</taxon>
        <taxon>eudicotyledons</taxon>
        <taxon>Gunneridae</taxon>
        <taxon>Pentapetalae</taxon>
        <taxon>rosids</taxon>
        <taxon>fabids</taxon>
        <taxon>Fabales</taxon>
        <taxon>Fabaceae</taxon>
        <taxon>Papilionoideae</taxon>
        <taxon>50 kb inversion clade</taxon>
        <taxon>NPAAA clade</taxon>
        <taxon>Hologalegina</taxon>
        <taxon>IRL clade</taxon>
        <taxon>Trifolieae</taxon>
        <taxon>Trifolium</taxon>
    </lineage>
</organism>
<proteinExistence type="predicted"/>
<reference evidence="1 2" key="1">
    <citation type="journal article" date="2018" name="Front. Plant Sci.">
        <title>Red Clover (Trifolium pratense) and Zigzag Clover (T. medium) - A Picture of Genomic Similarities and Differences.</title>
        <authorList>
            <person name="Dluhosova J."/>
            <person name="Istvanek J."/>
            <person name="Nedelnik J."/>
            <person name="Repkova J."/>
        </authorList>
    </citation>
    <scope>NUCLEOTIDE SEQUENCE [LARGE SCALE GENOMIC DNA]</scope>
    <source>
        <strain evidence="2">cv. 10/8</strain>
        <tissue evidence="1">Leaf</tissue>
    </source>
</reference>
<sequence>RCLPTKDRLQQKCVQYTDLCPHCETMFENEWHLFIGYDSAKRVWMGAGHRDMVQVHAENATCFQEFSLHCWQQLQNPDEVTK</sequence>
<name>A0A392SAT6_9FABA</name>
<dbReference type="EMBL" id="LXQA010337721">
    <property type="protein sequence ID" value="MCI44966.1"/>
    <property type="molecule type" value="Genomic_DNA"/>
</dbReference>
<accession>A0A392SAT6</accession>
<feature type="non-terminal residue" evidence="1">
    <location>
        <position position="1"/>
    </location>
</feature>